<name>A0A382JCV1_9ZZZZ</name>
<sequence length="55" mass="5838">MRLVLIFLLCGSYTQATENPLSLSKQKLGESPTGFRIIHVGPGKPGTAKVIKAAV</sequence>
<accession>A0A382JCV1</accession>
<dbReference type="EMBL" id="UINC01073027">
    <property type="protein sequence ID" value="SVC09097.1"/>
    <property type="molecule type" value="Genomic_DNA"/>
</dbReference>
<protein>
    <submittedName>
        <fullName evidence="1">Uncharacterized protein</fullName>
    </submittedName>
</protein>
<gene>
    <name evidence="1" type="ORF">METZ01_LOCUS261951</name>
</gene>
<organism evidence="1">
    <name type="scientific">marine metagenome</name>
    <dbReference type="NCBI Taxonomy" id="408172"/>
    <lineage>
        <taxon>unclassified sequences</taxon>
        <taxon>metagenomes</taxon>
        <taxon>ecological metagenomes</taxon>
    </lineage>
</organism>
<reference evidence="1" key="1">
    <citation type="submission" date="2018-05" db="EMBL/GenBank/DDBJ databases">
        <authorList>
            <person name="Lanie J.A."/>
            <person name="Ng W.-L."/>
            <person name="Kazmierczak K.M."/>
            <person name="Andrzejewski T.M."/>
            <person name="Davidsen T.M."/>
            <person name="Wayne K.J."/>
            <person name="Tettelin H."/>
            <person name="Glass J.I."/>
            <person name="Rusch D."/>
            <person name="Podicherti R."/>
            <person name="Tsui H.-C.T."/>
            <person name="Winkler M.E."/>
        </authorList>
    </citation>
    <scope>NUCLEOTIDE SEQUENCE</scope>
</reference>
<proteinExistence type="predicted"/>
<feature type="non-terminal residue" evidence="1">
    <location>
        <position position="55"/>
    </location>
</feature>
<evidence type="ECO:0000313" key="1">
    <source>
        <dbReference type="EMBL" id="SVC09097.1"/>
    </source>
</evidence>
<dbReference type="AlphaFoldDB" id="A0A382JCV1"/>